<evidence type="ECO:0008006" key="5">
    <source>
        <dbReference type="Google" id="ProtNLM"/>
    </source>
</evidence>
<dbReference type="RefSeq" id="WP_077350051.1">
    <property type="nucleotide sequence ID" value="NZ_CP019607.1"/>
</dbReference>
<accession>A0A1Q2CYF7</accession>
<keyword evidence="4" id="KW-1185">Reference proteome</keyword>
<dbReference type="EMBL" id="CP019607">
    <property type="protein sequence ID" value="AQP51081.1"/>
    <property type="molecule type" value="Genomic_DNA"/>
</dbReference>
<dbReference type="KEGG" id="tfa:BW733_09825"/>
<gene>
    <name evidence="3" type="ORF">BW733_09825</name>
</gene>
<feature type="domain" description="Non-reducing end beta-L-arabinofuranosidase-like GH127 C-terminal" evidence="2">
    <location>
        <begin position="91"/>
        <end position="198"/>
    </location>
</feature>
<dbReference type="OrthoDB" id="9757939at2"/>
<dbReference type="AlphaFoldDB" id="A0A1Q2CYF7"/>
<dbReference type="InterPro" id="IPR049174">
    <property type="entry name" value="Beta-AFase-like"/>
</dbReference>
<dbReference type="Pfam" id="PF20736">
    <property type="entry name" value="Glyco_hydro127M"/>
    <property type="match status" value="1"/>
</dbReference>
<feature type="domain" description="Non-reducing end beta-L-arabinofuranosidase-like GH127 middle" evidence="1">
    <location>
        <begin position="7"/>
        <end position="66"/>
    </location>
</feature>
<evidence type="ECO:0000313" key="3">
    <source>
        <dbReference type="EMBL" id="AQP51081.1"/>
    </source>
</evidence>
<dbReference type="Proteomes" id="UP000188235">
    <property type="component" value="Chromosome"/>
</dbReference>
<dbReference type="STRING" id="399497.BW733_09825"/>
<evidence type="ECO:0000313" key="4">
    <source>
        <dbReference type="Proteomes" id="UP000188235"/>
    </source>
</evidence>
<dbReference type="PANTHER" id="PTHR43465">
    <property type="entry name" value="DUF1680 DOMAIN PROTEIN (AFU_ORTHOLOGUE AFUA_1G08910)"/>
    <property type="match status" value="1"/>
</dbReference>
<organism evidence="3 4">
    <name type="scientific">Tessaracoccus flavescens</name>
    <dbReference type="NCBI Taxonomy" id="399497"/>
    <lineage>
        <taxon>Bacteria</taxon>
        <taxon>Bacillati</taxon>
        <taxon>Actinomycetota</taxon>
        <taxon>Actinomycetes</taxon>
        <taxon>Propionibacteriales</taxon>
        <taxon>Propionibacteriaceae</taxon>
        <taxon>Tessaracoccus</taxon>
    </lineage>
</organism>
<evidence type="ECO:0000259" key="2">
    <source>
        <dbReference type="Pfam" id="PF20737"/>
    </source>
</evidence>
<reference evidence="3 4" key="1">
    <citation type="journal article" date="2008" name="Int. J. Syst. Evol. Microbiol.">
        <title>Tessaracoccus flavescens sp. nov., isolated from marine sediment.</title>
        <authorList>
            <person name="Lee D.W."/>
            <person name="Lee S.D."/>
        </authorList>
    </citation>
    <scope>NUCLEOTIDE SEQUENCE [LARGE SCALE GENOMIC DNA]</scope>
    <source>
        <strain evidence="3 4">SST-39T</strain>
    </source>
</reference>
<proteinExistence type="predicted"/>
<dbReference type="Pfam" id="PF20737">
    <property type="entry name" value="Glyco_hydro127C"/>
    <property type="match status" value="1"/>
</dbReference>
<dbReference type="InterPro" id="IPR049049">
    <property type="entry name" value="Beta-AFase-like_GH127_C"/>
</dbReference>
<evidence type="ECO:0000259" key="1">
    <source>
        <dbReference type="Pfam" id="PF20736"/>
    </source>
</evidence>
<protein>
    <recommendedName>
        <fullName evidence="5">Glycoside hydrolase family 127 protein</fullName>
    </recommendedName>
</protein>
<name>A0A1Q2CYF7_9ACTN</name>
<dbReference type="PANTHER" id="PTHR43465:SF2">
    <property type="entry name" value="DUF1680 DOMAIN PROTEIN (AFU_ORTHOLOGUE AFUA_1G08910)"/>
    <property type="match status" value="1"/>
</dbReference>
<sequence>MVQDDGVAIVQYGPSTMRLDGISLRVETDYPYDPEVRVSIDEAEVPFALDLRIPAWAEGATVDGSPVAPGAHRVEGVSAGDVVVLRLPLEPRITRPDSRIDAVRGTIAVERGPFVLCAESVDLPGDLSVNELVVDADAGVEALGAGAVVRGRRLSAADAGWPYGGEAGAATGEAFDVPLIPYHSWANRGPSTMRVWLPGS</sequence>
<dbReference type="InterPro" id="IPR049046">
    <property type="entry name" value="Beta-AFase-like_GH127_middle"/>
</dbReference>